<dbReference type="RefSeq" id="WP_193910364.1">
    <property type="nucleotide sequence ID" value="NZ_PRDL01000001.1"/>
</dbReference>
<dbReference type="PANTHER" id="PTHR38772">
    <property type="match status" value="1"/>
</dbReference>
<evidence type="ECO:0000313" key="5">
    <source>
        <dbReference type="Proteomes" id="UP000652567"/>
    </source>
</evidence>
<name>A0A928V7G8_9GAMM</name>
<evidence type="ECO:0000256" key="1">
    <source>
        <dbReference type="ARBA" id="ARBA00004453"/>
    </source>
</evidence>
<reference evidence="4" key="1">
    <citation type="submission" date="2018-07" db="EMBL/GenBank/DDBJ databases">
        <title>Genome assembly of strain Ka43.</title>
        <authorList>
            <person name="Kukolya J."/>
            <person name="Nagy I."/>
            <person name="Horvath B."/>
            <person name="Toth A."/>
        </authorList>
    </citation>
    <scope>NUCLEOTIDE SEQUENCE</scope>
    <source>
        <strain evidence="4">KB43</strain>
    </source>
</reference>
<dbReference type="InterPro" id="IPR007358">
    <property type="entry name" value="Nucleoid_associated_NdpA"/>
</dbReference>
<dbReference type="GO" id="GO:0043590">
    <property type="term" value="C:bacterial nucleoid"/>
    <property type="evidence" value="ECO:0007669"/>
    <property type="project" value="TreeGrafter"/>
</dbReference>
<dbReference type="AlphaFoldDB" id="A0A928V7G8"/>
<comment type="subcellular location">
    <subcellularLocation>
        <location evidence="1">Cytoplasm</location>
        <location evidence="1">Nucleoid</location>
    </subcellularLocation>
</comment>
<keyword evidence="3" id="KW-0963">Cytoplasm</keyword>
<keyword evidence="5" id="KW-1185">Reference proteome</keyword>
<gene>
    <name evidence="4" type="ORF">C4F51_12885</name>
</gene>
<dbReference type="GO" id="GO:0003727">
    <property type="term" value="F:single-stranded RNA binding"/>
    <property type="evidence" value="ECO:0007669"/>
    <property type="project" value="TreeGrafter"/>
</dbReference>
<evidence type="ECO:0000313" key="4">
    <source>
        <dbReference type="EMBL" id="MBE8718082.1"/>
    </source>
</evidence>
<comment type="caution">
    <text evidence="4">The sequence shown here is derived from an EMBL/GenBank/DDBJ whole genome shotgun (WGS) entry which is preliminary data.</text>
</comment>
<dbReference type="Proteomes" id="UP000652567">
    <property type="component" value="Unassembled WGS sequence"/>
</dbReference>
<accession>A0A928V7G8</accession>
<sequence>MAFTSIIAHHIHRASPESQVTSNLRADGFTTQGTLLECAQELKTHFIRKGGKQYGRFSDDTANFPLSAWLKEYREGRLGFVSLSHKVTSNLALEIEKTTSTLDGYLFFIEEALEAGQYLSIFLAEHQHAVYLDAELDLDNSRYLDTAGFNLAAKVHINDWESGDSATYLTLLKTRGDKDLGDAFAQAVGFSDKYDIKADTSRFLDIVDNYSKNLDEQTARVTRTKVVDYCLEQSKAGKPVVLNELSETLATETKQGAPNDFVRFVETRQAEPPREFIPDSSQIRNYVRISGRNDALSMSFASECLGKDIEYDAEKDVLTINNIPASLKSKLLKHLKRDSE</sequence>
<organism evidence="4 5">
    <name type="scientific">Cellvibrio polysaccharolyticus</name>
    <dbReference type="NCBI Taxonomy" id="2082724"/>
    <lineage>
        <taxon>Bacteria</taxon>
        <taxon>Pseudomonadati</taxon>
        <taxon>Pseudomonadota</taxon>
        <taxon>Gammaproteobacteria</taxon>
        <taxon>Cellvibrionales</taxon>
        <taxon>Cellvibrionaceae</taxon>
        <taxon>Cellvibrio</taxon>
    </lineage>
</organism>
<dbReference type="GO" id="GO:0003690">
    <property type="term" value="F:double-stranded DNA binding"/>
    <property type="evidence" value="ECO:0007669"/>
    <property type="project" value="TreeGrafter"/>
</dbReference>
<evidence type="ECO:0000256" key="2">
    <source>
        <dbReference type="ARBA" id="ARBA00009035"/>
    </source>
</evidence>
<dbReference type="Pfam" id="PF04245">
    <property type="entry name" value="NA37"/>
    <property type="match status" value="1"/>
</dbReference>
<proteinExistence type="inferred from homology"/>
<dbReference type="EMBL" id="PRDL01000001">
    <property type="protein sequence ID" value="MBE8718082.1"/>
    <property type="molecule type" value="Genomic_DNA"/>
</dbReference>
<protein>
    <submittedName>
        <fullName evidence="4">Nucleoid-associated protein</fullName>
    </submittedName>
</protein>
<evidence type="ECO:0000256" key="3">
    <source>
        <dbReference type="ARBA" id="ARBA00022490"/>
    </source>
</evidence>
<comment type="similarity">
    <text evidence="2">Belongs to the YejK family.</text>
</comment>
<dbReference type="PANTHER" id="PTHR38772:SF1">
    <property type="entry name" value="NUCLEOID-ASSOCIATED PROTEIN YEJK"/>
    <property type="match status" value="1"/>
</dbReference>